<proteinExistence type="predicted"/>
<dbReference type="Proteomes" id="UP000693808">
    <property type="component" value="Segment"/>
</dbReference>
<protein>
    <submittedName>
        <fullName evidence="2">Endopeptidase Rz</fullName>
    </submittedName>
</protein>
<feature type="transmembrane region" description="Helical" evidence="1">
    <location>
        <begin position="12"/>
        <end position="30"/>
    </location>
</feature>
<sequence length="154" mass="17632">MRRATMLELLRKAIPWLVAGLLFCSGYWMANNKWEAKVNNEYITKLEARENQRAAVQGEIDKVSKDWQDKMSALEGSTDRIIDDLNRDNKRLRIRVKPTSGTVKADGRCVIDGYAELDERDAKRLIAIGLKGDEWIKALQKTVRAMQQEKGVKP</sequence>
<accession>A0A8F2JCQ0</accession>
<dbReference type="PIRSF" id="PIRSF004485">
    <property type="entry name" value="T7_18-5_prd"/>
    <property type="match status" value="1"/>
</dbReference>
<dbReference type="InterPro" id="IPR016417">
    <property type="entry name" value="I-spanin_T7likevirus"/>
</dbReference>
<dbReference type="EMBL" id="MZ223858">
    <property type="protein sequence ID" value="QWT56387.1"/>
    <property type="molecule type" value="Genomic_DNA"/>
</dbReference>
<evidence type="ECO:0000256" key="1">
    <source>
        <dbReference type="SAM" id="Phobius"/>
    </source>
</evidence>
<evidence type="ECO:0000313" key="2">
    <source>
        <dbReference type="EMBL" id="QWT56387.1"/>
    </source>
</evidence>
<keyword evidence="1" id="KW-1133">Transmembrane helix</keyword>
<organism evidence="2 3">
    <name type="scientific">Enterobacter phage EV136_1</name>
    <dbReference type="NCBI Taxonomy" id="2849096"/>
    <lineage>
        <taxon>Viruses</taxon>
        <taxon>Duplodnaviria</taxon>
        <taxon>Heunggongvirae</taxon>
        <taxon>Uroviricota</taxon>
        <taxon>Caudoviricetes</taxon>
        <taxon>Autographivirales</taxon>
        <taxon>Autotranscriptaviridae</taxon>
        <taxon>Studiervirinae</taxon>
        <taxon>Kayfunavirus</taxon>
        <taxon>Kayfunavirus EV1361</taxon>
    </lineage>
</organism>
<keyword evidence="3" id="KW-1185">Reference proteome</keyword>
<reference evidence="2" key="1">
    <citation type="submission" date="2021-05" db="EMBL/GenBank/DDBJ databases">
        <title>T7-related bacteriophages infecting various Enterobacter hosts.</title>
        <authorList>
            <person name="Efimov A.D."/>
            <person name="Bogdan V.I."/>
            <person name="Kulikov E.E."/>
            <person name="Golomidova A.K."/>
            <person name="Letarov A.V."/>
        </authorList>
    </citation>
    <scope>NUCLEOTIDE SEQUENCE</scope>
</reference>
<evidence type="ECO:0000313" key="3">
    <source>
        <dbReference type="Proteomes" id="UP000693808"/>
    </source>
</evidence>
<name>A0A8F2JCQ0_9CAUD</name>
<keyword evidence="1" id="KW-0472">Membrane</keyword>
<keyword evidence="1" id="KW-0812">Transmembrane</keyword>